<dbReference type="InterPro" id="IPR003018">
    <property type="entry name" value="GAF"/>
</dbReference>
<evidence type="ECO:0000256" key="2">
    <source>
        <dbReference type="ARBA" id="ARBA00012438"/>
    </source>
</evidence>
<comment type="catalytic activity">
    <reaction evidence="1">
        <text>ATP + protein L-histidine = ADP + protein N-phospho-L-histidine.</text>
        <dbReference type="EC" id="2.7.13.3"/>
    </reaction>
</comment>
<dbReference type="InterPro" id="IPR001789">
    <property type="entry name" value="Sig_transdc_resp-reg_receiver"/>
</dbReference>
<dbReference type="InterPro" id="IPR036097">
    <property type="entry name" value="HisK_dim/P_sf"/>
</dbReference>
<dbReference type="InterPro" id="IPR011006">
    <property type="entry name" value="CheY-like_superfamily"/>
</dbReference>
<dbReference type="InterPro" id="IPR003594">
    <property type="entry name" value="HATPase_dom"/>
</dbReference>
<dbReference type="STRING" id="52.CMC5_002600"/>
<dbReference type="PROSITE" id="PS50109">
    <property type="entry name" value="HIS_KIN"/>
    <property type="match status" value="1"/>
</dbReference>
<dbReference type="InterPro" id="IPR003661">
    <property type="entry name" value="HisK_dim/P_dom"/>
</dbReference>
<dbReference type="InterPro" id="IPR004358">
    <property type="entry name" value="Sig_transdc_His_kin-like_C"/>
</dbReference>
<feature type="domain" description="Response regulatory" evidence="9">
    <location>
        <begin position="746"/>
        <end position="864"/>
    </location>
</feature>
<evidence type="ECO:0000256" key="4">
    <source>
        <dbReference type="ARBA" id="ARBA00022679"/>
    </source>
</evidence>
<dbReference type="SUPFAM" id="SSF55781">
    <property type="entry name" value="GAF domain-like"/>
    <property type="match status" value="1"/>
</dbReference>
<dbReference type="InterPro" id="IPR029016">
    <property type="entry name" value="GAF-like_dom_sf"/>
</dbReference>
<sequence length="873" mass="95296">MPNELPPDAARTLRQLSDIAAGEWTEQDTGVIPRQMQMLFMQAPASIAVSLGQEHRIVLQNEAHRAAVARDMVGRLVAEGLPELAEQGYLALLDRVFHTGEPYSAREAPMVIRHPDGAQQLGYHNFIYQPLRDRGGHVTGLVYIGHDVTELVRARQRAEELAERQRATIEALRASEDLALRRMVELQSVYDHAPIGLCVLDTDLRWVRINHKLAENNGLPAGAHLGRSIKDLLPTIAAIAEPELRRLIATGEPIVGIELTGETLARPGIRRTWVESFYPLFDAEQRVIGINVVSQEVTEERRRQRGMEILAAAGTVLTASSEMSLMLEAVLRMVLPDLAVVAMVDLAAGEDELSGQSHVACEREALEGLLKGDRRDHPLGDAHPIRQVHRVRRSRMLRGGADVLASIAGSEEVGAKLAALGLQSAILTPLLARGRSLGVLSLASRHSLDETDLALAEELGRRLGVAVESAMLFEMAQAERRRVEEANRAKDEFLGVVSHELRTPLTSILGWASMLRQRQLADEMRERGLETIERNARMQTQLIEDLLDITRITTGKLRLQVKQVELSLVVEAALDAVRPAAEAKGVRLEHQSDEAVVRVMGDAERLQQVVWNLLSNAVKFTEREGCVRVRLRQTSSAAEICVEDTGKGIDPAFLPYVFERFRQADTSTTRHHGGLGLGLTIVKHLVELHGGTVSASSRGPGHGASFSVQLPLAAPVVTETPLLRPRAQNGASLHREIKPPGVEGLRVLVVDDEPDARDLIAAVLGESGVNVTCASSASEALARLQALRPDILVSDIGMPGEDGYTLIERVRALPPDRGGRTPAVALTAYARMEDRTRALLSGYNMHLTKPVEPTELLTILGSVALSKGTGSSR</sequence>
<dbReference type="Pfam" id="PF00512">
    <property type="entry name" value="HisKA"/>
    <property type="match status" value="1"/>
</dbReference>
<feature type="modified residue" description="4-aspartylphosphate" evidence="6">
    <location>
        <position position="795"/>
    </location>
</feature>
<dbReference type="InterPro" id="IPR005467">
    <property type="entry name" value="His_kinase_dom"/>
</dbReference>
<dbReference type="EC" id="2.7.13.3" evidence="2"/>
<dbReference type="SUPFAM" id="SSF55785">
    <property type="entry name" value="PYP-like sensor domain (PAS domain)"/>
    <property type="match status" value="1"/>
</dbReference>
<dbReference type="Gene3D" id="3.30.450.40">
    <property type="match status" value="1"/>
</dbReference>
<feature type="domain" description="Histidine kinase" evidence="8">
    <location>
        <begin position="496"/>
        <end position="714"/>
    </location>
</feature>
<keyword evidence="7" id="KW-0175">Coiled coil</keyword>
<evidence type="ECO:0000256" key="7">
    <source>
        <dbReference type="SAM" id="Coils"/>
    </source>
</evidence>
<dbReference type="AlphaFoldDB" id="A0A0K1E5J5"/>
<reference evidence="11 12" key="1">
    <citation type="submission" date="2015-07" db="EMBL/GenBank/DDBJ databases">
        <title>Genome analysis of myxobacterium Chondromyces crocatus Cm c5 reveals a high potential for natural compound synthesis and the genetic basis for the loss of fruiting body formation.</title>
        <authorList>
            <person name="Zaburannyi N."/>
            <person name="Bunk B."/>
            <person name="Maier J."/>
            <person name="Overmann J."/>
            <person name="Mueller R."/>
        </authorList>
    </citation>
    <scope>NUCLEOTIDE SEQUENCE [LARGE SCALE GENOMIC DNA]</scope>
    <source>
        <strain evidence="11 12">Cm c5</strain>
    </source>
</reference>
<dbReference type="OrthoDB" id="9796457at2"/>
<dbReference type="PANTHER" id="PTHR43547:SF2">
    <property type="entry name" value="HYBRID SIGNAL TRANSDUCTION HISTIDINE KINASE C"/>
    <property type="match status" value="1"/>
</dbReference>
<dbReference type="Gene3D" id="1.10.287.130">
    <property type="match status" value="1"/>
</dbReference>
<keyword evidence="5" id="KW-0418">Kinase</keyword>
<name>A0A0K1E5J5_CHOCO</name>
<dbReference type="PRINTS" id="PR00344">
    <property type="entry name" value="BCTRLSENSOR"/>
</dbReference>
<dbReference type="CDD" id="cd00082">
    <property type="entry name" value="HisKA"/>
    <property type="match status" value="1"/>
</dbReference>
<dbReference type="SMART" id="SM00388">
    <property type="entry name" value="HisKA"/>
    <property type="match status" value="1"/>
</dbReference>
<dbReference type="PANTHER" id="PTHR43547">
    <property type="entry name" value="TWO-COMPONENT HISTIDINE KINASE"/>
    <property type="match status" value="1"/>
</dbReference>
<dbReference type="Pfam" id="PF02518">
    <property type="entry name" value="HATPase_c"/>
    <property type="match status" value="1"/>
</dbReference>
<gene>
    <name evidence="11" type="ORF">CMC5_002600</name>
</gene>
<dbReference type="InterPro" id="IPR036890">
    <property type="entry name" value="HATPase_C_sf"/>
</dbReference>
<dbReference type="Pfam" id="PF01590">
    <property type="entry name" value="GAF"/>
    <property type="match status" value="1"/>
</dbReference>
<dbReference type="Pfam" id="PF00072">
    <property type="entry name" value="Response_reg"/>
    <property type="match status" value="1"/>
</dbReference>
<dbReference type="SMART" id="SM00448">
    <property type="entry name" value="REC"/>
    <property type="match status" value="1"/>
</dbReference>
<dbReference type="Pfam" id="PF08448">
    <property type="entry name" value="PAS_4"/>
    <property type="match status" value="2"/>
</dbReference>
<evidence type="ECO:0000259" key="9">
    <source>
        <dbReference type="PROSITE" id="PS50110"/>
    </source>
</evidence>
<dbReference type="KEGG" id="ccro:CMC5_002600"/>
<dbReference type="Proteomes" id="UP000067626">
    <property type="component" value="Chromosome"/>
</dbReference>
<feature type="domain" description="PAC" evidence="10">
    <location>
        <begin position="106"/>
        <end position="160"/>
    </location>
</feature>
<keyword evidence="3 6" id="KW-0597">Phosphoprotein</keyword>
<evidence type="ECO:0000256" key="3">
    <source>
        <dbReference type="ARBA" id="ARBA00022553"/>
    </source>
</evidence>
<evidence type="ECO:0000313" key="12">
    <source>
        <dbReference type="Proteomes" id="UP000067626"/>
    </source>
</evidence>
<evidence type="ECO:0000256" key="1">
    <source>
        <dbReference type="ARBA" id="ARBA00000085"/>
    </source>
</evidence>
<dbReference type="InterPro" id="IPR013656">
    <property type="entry name" value="PAS_4"/>
</dbReference>
<evidence type="ECO:0000313" key="11">
    <source>
        <dbReference type="EMBL" id="AKT36146.1"/>
    </source>
</evidence>
<dbReference type="EMBL" id="CP012159">
    <property type="protein sequence ID" value="AKT36146.1"/>
    <property type="molecule type" value="Genomic_DNA"/>
</dbReference>
<dbReference type="SMART" id="SM00387">
    <property type="entry name" value="HATPase_c"/>
    <property type="match status" value="1"/>
</dbReference>
<dbReference type="PROSITE" id="PS50110">
    <property type="entry name" value="RESPONSE_REGULATORY"/>
    <property type="match status" value="1"/>
</dbReference>
<evidence type="ECO:0000256" key="5">
    <source>
        <dbReference type="ARBA" id="ARBA00022777"/>
    </source>
</evidence>
<dbReference type="PROSITE" id="PS50113">
    <property type="entry name" value="PAC"/>
    <property type="match status" value="1"/>
</dbReference>
<dbReference type="SUPFAM" id="SSF47384">
    <property type="entry name" value="Homodimeric domain of signal transducing histidine kinase"/>
    <property type="match status" value="1"/>
</dbReference>
<dbReference type="CDD" id="cd17580">
    <property type="entry name" value="REC_2_DhkD-like"/>
    <property type="match status" value="1"/>
</dbReference>
<evidence type="ECO:0000259" key="8">
    <source>
        <dbReference type="PROSITE" id="PS50109"/>
    </source>
</evidence>
<evidence type="ECO:0000256" key="6">
    <source>
        <dbReference type="PROSITE-ProRule" id="PRU00169"/>
    </source>
</evidence>
<organism evidence="11 12">
    <name type="scientific">Chondromyces crocatus</name>
    <dbReference type="NCBI Taxonomy" id="52"/>
    <lineage>
        <taxon>Bacteria</taxon>
        <taxon>Pseudomonadati</taxon>
        <taxon>Myxococcota</taxon>
        <taxon>Polyangia</taxon>
        <taxon>Polyangiales</taxon>
        <taxon>Polyangiaceae</taxon>
        <taxon>Chondromyces</taxon>
    </lineage>
</organism>
<dbReference type="InterPro" id="IPR000700">
    <property type="entry name" value="PAS-assoc_C"/>
</dbReference>
<evidence type="ECO:0000259" key="10">
    <source>
        <dbReference type="PROSITE" id="PS50113"/>
    </source>
</evidence>
<dbReference type="FunFam" id="3.30.565.10:FF:000010">
    <property type="entry name" value="Sensor histidine kinase RcsC"/>
    <property type="match status" value="1"/>
</dbReference>
<keyword evidence="12" id="KW-1185">Reference proteome</keyword>
<protein>
    <recommendedName>
        <fullName evidence="2">histidine kinase</fullName>
        <ecNumber evidence="2">2.7.13.3</ecNumber>
    </recommendedName>
</protein>
<dbReference type="Gene3D" id="3.30.565.10">
    <property type="entry name" value="Histidine kinase-like ATPase, C-terminal domain"/>
    <property type="match status" value="1"/>
</dbReference>
<dbReference type="SUPFAM" id="SSF55874">
    <property type="entry name" value="ATPase domain of HSP90 chaperone/DNA topoisomerase II/histidine kinase"/>
    <property type="match status" value="1"/>
</dbReference>
<feature type="coiled-coil region" evidence="7">
    <location>
        <begin position="148"/>
        <end position="175"/>
    </location>
</feature>
<proteinExistence type="predicted"/>
<dbReference type="RefSeq" id="WP_050428712.1">
    <property type="nucleotide sequence ID" value="NZ_CP012159.1"/>
</dbReference>
<dbReference type="SUPFAM" id="SSF52172">
    <property type="entry name" value="CheY-like"/>
    <property type="match status" value="1"/>
</dbReference>
<dbReference type="GO" id="GO:0000155">
    <property type="term" value="F:phosphorelay sensor kinase activity"/>
    <property type="evidence" value="ECO:0007669"/>
    <property type="project" value="InterPro"/>
</dbReference>
<dbReference type="Gene3D" id="3.40.50.2300">
    <property type="match status" value="1"/>
</dbReference>
<keyword evidence="4" id="KW-0808">Transferase</keyword>
<dbReference type="InterPro" id="IPR035965">
    <property type="entry name" value="PAS-like_dom_sf"/>
</dbReference>
<accession>A0A0K1E5J5</accession>
<dbReference type="Gene3D" id="3.30.450.20">
    <property type="entry name" value="PAS domain"/>
    <property type="match status" value="2"/>
</dbReference>
<dbReference type="CDD" id="cd16922">
    <property type="entry name" value="HATPase_EvgS-ArcB-TorS-like"/>
    <property type="match status" value="1"/>
</dbReference>